<accession>A0A494TRC7</accession>
<dbReference type="Proteomes" id="UP000276254">
    <property type="component" value="Chromosome"/>
</dbReference>
<dbReference type="KEGG" id="spha:D3Y57_19220"/>
<reference evidence="1 2" key="1">
    <citation type="submission" date="2018-09" db="EMBL/GenBank/DDBJ databases">
        <title>Sphingomonas peninsula sp. nov., isolated from fildes peninsula, Antarctic soil.</title>
        <authorList>
            <person name="Yingchao G."/>
        </authorList>
    </citation>
    <scope>NUCLEOTIDE SEQUENCE [LARGE SCALE GENOMIC DNA]</scope>
    <source>
        <strain evidence="1 2">YZ-8</strain>
    </source>
</reference>
<name>A0A494TRC7_SPHPE</name>
<dbReference type="AlphaFoldDB" id="A0A494TRC7"/>
<evidence type="ECO:0000313" key="1">
    <source>
        <dbReference type="EMBL" id="AYJ87665.1"/>
    </source>
</evidence>
<evidence type="ECO:0000313" key="2">
    <source>
        <dbReference type="Proteomes" id="UP000276254"/>
    </source>
</evidence>
<proteinExistence type="predicted"/>
<sequence>MDDTPSDAERLFGALIAQLHANGTIDLDDISEMALRLDSPELAAAVRGYAFEGAVKPGDRVKVRLTVVKPV</sequence>
<gene>
    <name evidence="1" type="ORF">D3Y57_19220</name>
</gene>
<dbReference type="OrthoDB" id="8455709at2"/>
<dbReference type="RefSeq" id="WP_121155272.1">
    <property type="nucleotide sequence ID" value="NZ_CP032829.1"/>
</dbReference>
<keyword evidence="2" id="KW-1185">Reference proteome</keyword>
<organism evidence="1 2">
    <name type="scientific">Sphingomonas paeninsulae</name>
    <dbReference type="NCBI Taxonomy" id="2319844"/>
    <lineage>
        <taxon>Bacteria</taxon>
        <taxon>Pseudomonadati</taxon>
        <taxon>Pseudomonadota</taxon>
        <taxon>Alphaproteobacteria</taxon>
        <taxon>Sphingomonadales</taxon>
        <taxon>Sphingomonadaceae</taxon>
        <taxon>Sphingomonas</taxon>
    </lineage>
</organism>
<protein>
    <submittedName>
        <fullName evidence="1">Uncharacterized protein</fullName>
    </submittedName>
</protein>
<dbReference type="EMBL" id="CP032829">
    <property type="protein sequence ID" value="AYJ87665.1"/>
    <property type="molecule type" value="Genomic_DNA"/>
</dbReference>